<dbReference type="PANTHER" id="PTHR32071">
    <property type="entry name" value="TRANSCRIPTIONAL REGULATORY PROTEIN"/>
    <property type="match status" value="1"/>
</dbReference>
<feature type="domain" description="Response regulatory" evidence="9">
    <location>
        <begin position="7"/>
        <end position="121"/>
    </location>
</feature>
<dbReference type="Gene3D" id="3.40.50.300">
    <property type="entry name" value="P-loop containing nucleotide triphosphate hydrolases"/>
    <property type="match status" value="1"/>
</dbReference>
<dbReference type="Pfam" id="PF00072">
    <property type="entry name" value="Response_reg"/>
    <property type="match status" value="1"/>
</dbReference>
<evidence type="ECO:0000313" key="10">
    <source>
        <dbReference type="EMBL" id="GIT96859.1"/>
    </source>
</evidence>
<dbReference type="InterPro" id="IPR001789">
    <property type="entry name" value="Sig_transdc_resp-reg_receiver"/>
</dbReference>
<dbReference type="InterPro" id="IPR027417">
    <property type="entry name" value="P-loop_NTPase"/>
</dbReference>
<proteinExistence type="predicted"/>
<accession>A0ABQ4NR21</accession>
<evidence type="ECO:0000256" key="5">
    <source>
        <dbReference type="ARBA" id="ARBA00023125"/>
    </source>
</evidence>
<comment type="caution">
    <text evidence="10">The sequence shown here is derived from an EMBL/GenBank/DDBJ whole genome shotgun (WGS) entry which is preliminary data.</text>
</comment>
<evidence type="ECO:0000256" key="1">
    <source>
        <dbReference type="ARBA" id="ARBA00022741"/>
    </source>
</evidence>
<keyword evidence="7" id="KW-0597">Phosphoprotein</keyword>
<dbReference type="InterPro" id="IPR058031">
    <property type="entry name" value="AAA_lid_NorR"/>
</dbReference>
<gene>
    <name evidence="10" type="ORF">JANAI62_34820</name>
</gene>
<dbReference type="Gene3D" id="1.10.8.60">
    <property type="match status" value="1"/>
</dbReference>
<dbReference type="SMART" id="SM00448">
    <property type="entry name" value="REC"/>
    <property type="match status" value="1"/>
</dbReference>
<dbReference type="PROSITE" id="PS50110">
    <property type="entry name" value="RESPONSE_REGULATORY"/>
    <property type="match status" value="1"/>
</dbReference>
<keyword evidence="4" id="KW-0805">Transcription regulation</keyword>
<dbReference type="Gene3D" id="3.40.50.2300">
    <property type="match status" value="1"/>
</dbReference>
<organism evidence="10 11">
    <name type="scientific">Jannaschia pagri</name>
    <dbReference type="NCBI Taxonomy" id="2829797"/>
    <lineage>
        <taxon>Bacteria</taxon>
        <taxon>Pseudomonadati</taxon>
        <taxon>Pseudomonadota</taxon>
        <taxon>Alphaproteobacteria</taxon>
        <taxon>Rhodobacterales</taxon>
        <taxon>Roseobacteraceae</taxon>
        <taxon>Jannaschia</taxon>
    </lineage>
</organism>
<keyword evidence="11" id="KW-1185">Reference proteome</keyword>
<keyword evidence="5" id="KW-0238">DNA-binding</keyword>
<keyword evidence="6" id="KW-0804">Transcription</keyword>
<dbReference type="InterPro" id="IPR003593">
    <property type="entry name" value="AAA+_ATPase"/>
</dbReference>
<evidence type="ECO:0000313" key="11">
    <source>
        <dbReference type="Proteomes" id="UP000786693"/>
    </source>
</evidence>
<keyword evidence="2" id="KW-0067">ATP-binding</keyword>
<dbReference type="InterPro" id="IPR011006">
    <property type="entry name" value="CheY-like_superfamily"/>
</dbReference>
<sequence length="490" mass="53889">MATTLPTVLVVDDEPHSVAAMRMALEDDFQVLEAGNAEQAWALMEEHWVQVVLSDQRMPGKTGIELLTEMRDRWPETVRIIVTGYTESNDMIQAINEAGIYQFITKPWHPDQLLMAVRNAARLFQLARDHERMSLEMRYLGSTADAKLEQQRRALQEGLGFDKVLRGPNSSLNATIALARHYASFDVPVLIAGEPGTGKTDLARAMHYGSLRADRPFYELNCAGLTDDVLRLELFGAKRGALRDGAPARTGLLQRADRGTVFLNGIDSLSPGMQIALLRVATEGAFDPIGGHETLTSRARLIAGAHGDLRAAVADGRFRTDLFYALAVTELAVPPLRGRPGDIALLADRLLAEAADAHGKPARGFSNAALDFLEGYDWPGNIPELRNEVTRMLVLAQEMTLGPELISRHILQAEPGETGADREAAQVGTLDGTLKDRVEMMEARILRETLTRCKWNKSRAATELGLSRVGLRAKLDRYGIEPHAVSSEED</sequence>
<evidence type="ECO:0000256" key="7">
    <source>
        <dbReference type="PROSITE-ProRule" id="PRU00169"/>
    </source>
</evidence>
<dbReference type="Gene3D" id="1.10.10.60">
    <property type="entry name" value="Homeodomain-like"/>
    <property type="match status" value="1"/>
</dbReference>
<evidence type="ECO:0000256" key="6">
    <source>
        <dbReference type="ARBA" id="ARBA00023163"/>
    </source>
</evidence>
<evidence type="ECO:0000259" key="9">
    <source>
        <dbReference type="PROSITE" id="PS50110"/>
    </source>
</evidence>
<evidence type="ECO:0000259" key="8">
    <source>
        <dbReference type="PROSITE" id="PS50045"/>
    </source>
</evidence>
<protein>
    <submittedName>
        <fullName evidence="10">Sigma-54-dependent Fis family transcriptional regulator</fullName>
    </submittedName>
</protein>
<dbReference type="InterPro" id="IPR009057">
    <property type="entry name" value="Homeodomain-like_sf"/>
</dbReference>
<dbReference type="CDD" id="cd17596">
    <property type="entry name" value="REC_HupR"/>
    <property type="match status" value="1"/>
</dbReference>
<dbReference type="CDD" id="cd00009">
    <property type="entry name" value="AAA"/>
    <property type="match status" value="1"/>
</dbReference>
<dbReference type="InterPro" id="IPR002197">
    <property type="entry name" value="HTH_Fis"/>
</dbReference>
<evidence type="ECO:0000256" key="2">
    <source>
        <dbReference type="ARBA" id="ARBA00022840"/>
    </source>
</evidence>
<evidence type="ECO:0000256" key="3">
    <source>
        <dbReference type="ARBA" id="ARBA00023012"/>
    </source>
</evidence>
<dbReference type="Proteomes" id="UP000786693">
    <property type="component" value="Unassembled WGS sequence"/>
</dbReference>
<dbReference type="PRINTS" id="PR01590">
    <property type="entry name" value="HTHFIS"/>
</dbReference>
<dbReference type="Pfam" id="PF25601">
    <property type="entry name" value="AAA_lid_14"/>
    <property type="match status" value="1"/>
</dbReference>
<name>A0ABQ4NR21_9RHOB</name>
<dbReference type="InterPro" id="IPR002078">
    <property type="entry name" value="Sigma_54_int"/>
</dbReference>
<dbReference type="SUPFAM" id="SSF52172">
    <property type="entry name" value="CheY-like"/>
    <property type="match status" value="1"/>
</dbReference>
<dbReference type="PROSITE" id="PS50045">
    <property type="entry name" value="SIGMA54_INTERACT_4"/>
    <property type="match status" value="1"/>
</dbReference>
<dbReference type="PANTHER" id="PTHR32071:SF117">
    <property type="entry name" value="PTS-DEPENDENT DIHYDROXYACETONE KINASE OPERON REGULATORY PROTEIN-RELATED"/>
    <property type="match status" value="1"/>
</dbReference>
<dbReference type="RefSeq" id="WP_220750412.1">
    <property type="nucleotide sequence ID" value="NZ_BPFH01000008.1"/>
</dbReference>
<evidence type="ECO:0000256" key="4">
    <source>
        <dbReference type="ARBA" id="ARBA00023015"/>
    </source>
</evidence>
<dbReference type="Pfam" id="PF00158">
    <property type="entry name" value="Sigma54_activat"/>
    <property type="match status" value="1"/>
</dbReference>
<dbReference type="SMART" id="SM00382">
    <property type="entry name" value="AAA"/>
    <property type="match status" value="1"/>
</dbReference>
<dbReference type="Pfam" id="PF02954">
    <property type="entry name" value="HTH_8"/>
    <property type="match status" value="1"/>
</dbReference>
<feature type="modified residue" description="4-aspartylphosphate" evidence="7">
    <location>
        <position position="55"/>
    </location>
</feature>
<keyword evidence="1" id="KW-0547">Nucleotide-binding</keyword>
<dbReference type="SUPFAM" id="SSF46689">
    <property type="entry name" value="Homeodomain-like"/>
    <property type="match status" value="1"/>
</dbReference>
<dbReference type="EMBL" id="BPFH01000008">
    <property type="protein sequence ID" value="GIT96859.1"/>
    <property type="molecule type" value="Genomic_DNA"/>
</dbReference>
<keyword evidence="3" id="KW-0902">Two-component regulatory system</keyword>
<reference evidence="10 11" key="1">
    <citation type="submission" date="2021-05" db="EMBL/GenBank/DDBJ databases">
        <title>Bacteria Genome sequencing.</title>
        <authorList>
            <person name="Takabe Y."/>
            <person name="Nakajima Y."/>
            <person name="Suzuki S."/>
            <person name="Shiozaki T."/>
        </authorList>
    </citation>
    <scope>NUCLEOTIDE SEQUENCE [LARGE SCALE GENOMIC DNA]</scope>
    <source>
        <strain evidence="10 11">AI_62</strain>
    </source>
</reference>
<dbReference type="SUPFAM" id="SSF52540">
    <property type="entry name" value="P-loop containing nucleoside triphosphate hydrolases"/>
    <property type="match status" value="1"/>
</dbReference>
<feature type="domain" description="Sigma-54 factor interaction" evidence="8">
    <location>
        <begin position="165"/>
        <end position="394"/>
    </location>
</feature>